<dbReference type="Pfam" id="PF13541">
    <property type="entry name" value="ChlI"/>
    <property type="match status" value="1"/>
</dbReference>
<dbReference type="InterPro" id="IPR020568">
    <property type="entry name" value="Ribosomal_Su5_D2-typ_SF"/>
</dbReference>
<dbReference type="EMBL" id="QFOZ01000001">
    <property type="protein sequence ID" value="PZP89801.1"/>
    <property type="molecule type" value="Genomic_DNA"/>
</dbReference>
<dbReference type="SUPFAM" id="SSF52540">
    <property type="entry name" value="P-loop containing nucleoside triphosphate hydrolases"/>
    <property type="match status" value="1"/>
</dbReference>
<dbReference type="Gene3D" id="3.30.230.10">
    <property type="match status" value="1"/>
</dbReference>
<gene>
    <name evidence="3" type="ORF">DI579_01155</name>
</gene>
<dbReference type="InterPro" id="IPR014721">
    <property type="entry name" value="Ribsml_uS5_D2-typ_fold_subgr"/>
</dbReference>
<dbReference type="AlphaFoldDB" id="A0A2W5ICK5"/>
<dbReference type="Pfam" id="PF13335">
    <property type="entry name" value="Mg_chelatase_C"/>
    <property type="match status" value="1"/>
</dbReference>
<dbReference type="InterPro" id="IPR025158">
    <property type="entry name" value="Mg_chelat-rel_C"/>
</dbReference>
<dbReference type="PANTHER" id="PTHR32039:SF7">
    <property type="entry name" value="COMPETENCE PROTEIN COMM"/>
    <property type="match status" value="1"/>
</dbReference>
<evidence type="ECO:0000259" key="2">
    <source>
        <dbReference type="SMART" id="SM00382"/>
    </source>
</evidence>
<dbReference type="InterPro" id="IPR000523">
    <property type="entry name" value="Mg_chelatse_chII-like_cat_dom"/>
</dbReference>
<protein>
    <recommendedName>
        <fullName evidence="2">AAA+ ATPase domain-containing protein</fullName>
    </recommendedName>
</protein>
<dbReference type="SMART" id="SM00382">
    <property type="entry name" value="AAA"/>
    <property type="match status" value="1"/>
</dbReference>
<name>A0A2W5ICK5_9ACTN</name>
<organism evidence="3 4">
    <name type="scientific">Lawsonella clevelandensis</name>
    <dbReference type="NCBI Taxonomy" id="1528099"/>
    <lineage>
        <taxon>Bacteria</taxon>
        <taxon>Bacillati</taxon>
        <taxon>Actinomycetota</taxon>
        <taxon>Actinomycetes</taxon>
        <taxon>Mycobacteriales</taxon>
        <taxon>Lawsonellaceae</taxon>
        <taxon>Lawsonella</taxon>
    </lineage>
</organism>
<dbReference type="SUPFAM" id="SSF54211">
    <property type="entry name" value="Ribosomal protein S5 domain 2-like"/>
    <property type="match status" value="1"/>
</dbReference>
<comment type="similarity">
    <text evidence="1">Belongs to the Mg-chelatase subunits D/I family. ComM subfamily.</text>
</comment>
<evidence type="ECO:0000313" key="3">
    <source>
        <dbReference type="EMBL" id="PZP89801.1"/>
    </source>
</evidence>
<dbReference type="GO" id="GO:0005524">
    <property type="term" value="F:ATP binding"/>
    <property type="evidence" value="ECO:0007669"/>
    <property type="project" value="InterPro"/>
</dbReference>
<dbReference type="InterPro" id="IPR004482">
    <property type="entry name" value="Mg_chelat-rel"/>
</dbReference>
<dbReference type="Proteomes" id="UP000248606">
    <property type="component" value="Unassembled WGS sequence"/>
</dbReference>
<dbReference type="Pfam" id="PF01078">
    <property type="entry name" value="Mg_chelatase"/>
    <property type="match status" value="1"/>
</dbReference>
<reference evidence="3 4" key="1">
    <citation type="submission" date="2017-08" db="EMBL/GenBank/DDBJ databases">
        <title>Infants hospitalized years apart are colonized by the same room-sourced microbial strains.</title>
        <authorList>
            <person name="Brooks B."/>
            <person name="Olm M.R."/>
            <person name="Firek B.A."/>
            <person name="Baker R."/>
            <person name="Thomas B.C."/>
            <person name="Morowitz M.J."/>
            <person name="Banfield J.F."/>
        </authorList>
    </citation>
    <scope>NUCLEOTIDE SEQUENCE [LARGE SCALE GENOMIC DNA]</scope>
    <source>
        <strain evidence="3">S2_006_000_R1_57</strain>
    </source>
</reference>
<feature type="domain" description="AAA+ ATPase" evidence="2">
    <location>
        <begin position="220"/>
        <end position="402"/>
    </location>
</feature>
<dbReference type="InterPro" id="IPR003593">
    <property type="entry name" value="AAA+_ATPase"/>
</dbReference>
<dbReference type="RefSeq" id="WP_304135357.1">
    <property type="nucleotide sequence ID" value="NZ_CALTYI010000001.1"/>
</dbReference>
<dbReference type="NCBIfam" id="TIGR00368">
    <property type="entry name" value="YifB family Mg chelatase-like AAA ATPase"/>
    <property type="match status" value="1"/>
</dbReference>
<comment type="caution">
    <text evidence="3">The sequence shown here is derived from an EMBL/GenBank/DDBJ whole genome shotgun (WGS) entry which is preliminary data.</text>
</comment>
<sequence length="510" mass="53685">MSLGVAYSLTMQGLHATLIAVEAHCGGGLPTIHIVGRADTAVREAGDRVRSAFSTIGLPWPRQRLTLSLSPADIPKTGAHFDLSIALAILSAQGHIPELSSRQHPIAVLGEVGLDGSILPVHGVLPMAAAAYDAGIRTLIVPTANRAEASLVEGLQILDAADLATLVGALRGDLPRDVLVPSSSLDNKPLEALEVPQDKDFADIRGQRSAVEAALVAAAGGHHMLMLGPPGAGKSMIAQRLPTILPRLSYAHALEVTAVHSLKGCLDAEHPLITVPPFEAPHAGITGPALLGGGSGYASPGAVSLAHRGVLFLDECTEIPASILDMLRAPLQDGEVRISRSKGTVTYPSRCQLILAGNSCPCGAPAPQECHCSSATRARYRARLSGPLLDRVDLRIRVEAVGLAALTETQGITSAYLREKVIDARQRAYNRWGGEYTNSDVSEAVLNEHRLSAGTLKPVHAQLRSGMMSARGLSRTIRVAWTLADLADKSIPTSDDIASALKLRRPIDDL</sequence>
<accession>A0A2W5ICK5</accession>
<dbReference type="PANTHER" id="PTHR32039">
    <property type="entry name" value="MAGNESIUM-CHELATASE SUBUNIT CHLI"/>
    <property type="match status" value="1"/>
</dbReference>
<dbReference type="InterPro" id="IPR027417">
    <property type="entry name" value="P-loop_NTPase"/>
</dbReference>
<evidence type="ECO:0000313" key="4">
    <source>
        <dbReference type="Proteomes" id="UP000248606"/>
    </source>
</evidence>
<dbReference type="InterPro" id="IPR045006">
    <property type="entry name" value="CHLI-like"/>
</dbReference>
<proteinExistence type="inferred from homology"/>
<dbReference type="Gene3D" id="3.40.50.300">
    <property type="entry name" value="P-loop containing nucleotide triphosphate hydrolases"/>
    <property type="match status" value="1"/>
</dbReference>
<evidence type="ECO:0000256" key="1">
    <source>
        <dbReference type="ARBA" id="ARBA00006354"/>
    </source>
</evidence>